<reference evidence="5 6" key="1">
    <citation type="submission" date="2015-03" db="EMBL/GenBank/DDBJ databases">
        <authorList>
            <person name="Krishnan R."/>
            <person name="Midha S."/>
            <person name="Patil P.B."/>
            <person name="Rameshkumar N."/>
        </authorList>
    </citation>
    <scope>NUCLEOTIDE SEQUENCE [LARGE SCALE GENOMIC DNA]</scope>
    <source>
        <strain evidence="5 6">L1E11</strain>
    </source>
</reference>
<keyword evidence="6" id="KW-1185">Reference proteome</keyword>
<dbReference type="PANTHER" id="PTHR43685">
    <property type="entry name" value="GLYCOSYLTRANSFERASE"/>
    <property type="match status" value="1"/>
</dbReference>
<evidence type="ECO:0000256" key="1">
    <source>
        <dbReference type="ARBA" id="ARBA00006739"/>
    </source>
</evidence>
<keyword evidence="2" id="KW-0328">Glycosyltransferase</keyword>
<dbReference type="InterPro" id="IPR029044">
    <property type="entry name" value="Nucleotide-diphossugar_trans"/>
</dbReference>
<accession>A0ABX5M582</accession>
<dbReference type="RefSeq" id="WP_110185820.1">
    <property type="nucleotide sequence ID" value="NZ_CP177354.1"/>
</dbReference>
<keyword evidence="3" id="KW-0808">Transferase</keyword>
<protein>
    <recommendedName>
        <fullName evidence="4">Glycosyltransferase 2-like domain-containing protein</fullName>
    </recommendedName>
</protein>
<name>A0ABX5M582_9GAMM</name>
<evidence type="ECO:0000256" key="3">
    <source>
        <dbReference type="ARBA" id="ARBA00022679"/>
    </source>
</evidence>
<sequence>MNTVVVCQDKSGSFHLRPATTGSDAAAPFFSVIMGAYNAEATLAASLDSLLQQSFTDFEIIVINDGSSDGTEALLADYAARDSRVSYVNQDNRGLTKSLNRAIRLARGQYLVRQDADDDSHPERLAALFEGCATRPDVLFSQAIIIDQQQRHIATIPFLHHLRQVDSVIKYGNIFAHGTLAFRADLLKAEGYDEQFRYAQDYELILRLLQQGRRFFSVNQPLYTFYIREGSIGNARSAQQTALARLALRKHRGTDRYMIVGKPRWIRGLLKLLAYAELWLRNQLPRHDRIENLP</sequence>
<evidence type="ECO:0000259" key="4">
    <source>
        <dbReference type="Pfam" id="PF00535"/>
    </source>
</evidence>
<dbReference type="Proteomes" id="UP000248090">
    <property type="component" value="Unassembled WGS sequence"/>
</dbReference>
<proteinExistence type="inferred from homology"/>
<dbReference type="PANTHER" id="PTHR43685:SF5">
    <property type="entry name" value="GLYCOSYLTRANSFERASE EPSE-RELATED"/>
    <property type="match status" value="1"/>
</dbReference>
<evidence type="ECO:0000313" key="6">
    <source>
        <dbReference type="Proteomes" id="UP000248090"/>
    </source>
</evidence>
<gene>
    <name evidence="5" type="ORF">WH50_02150</name>
</gene>
<evidence type="ECO:0000313" key="5">
    <source>
        <dbReference type="EMBL" id="PXF32853.1"/>
    </source>
</evidence>
<dbReference type="Gene3D" id="3.90.550.10">
    <property type="entry name" value="Spore Coat Polysaccharide Biosynthesis Protein SpsA, Chain A"/>
    <property type="match status" value="1"/>
</dbReference>
<comment type="caution">
    <text evidence="5">The sequence shown here is derived from an EMBL/GenBank/DDBJ whole genome shotgun (WGS) entry which is preliminary data.</text>
</comment>
<dbReference type="InterPro" id="IPR001173">
    <property type="entry name" value="Glyco_trans_2-like"/>
</dbReference>
<feature type="domain" description="Glycosyltransferase 2-like" evidence="4">
    <location>
        <begin position="31"/>
        <end position="155"/>
    </location>
</feature>
<organism evidence="5 6">
    <name type="scientific">Pokkaliibacter plantistimulans</name>
    <dbReference type="NCBI Taxonomy" id="1635171"/>
    <lineage>
        <taxon>Bacteria</taxon>
        <taxon>Pseudomonadati</taxon>
        <taxon>Pseudomonadota</taxon>
        <taxon>Gammaproteobacteria</taxon>
        <taxon>Oceanospirillales</taxon>
        <taxon>Balneatrichaceae</taxon>
        <taxon>Pokkaliibacter</taxon>
    </lineage>
</organism>
<evidence type="ECO:0000256" key="2">
    <source>
        <dbReference type="ARBA" id="ARBA00022676"/>
    </source>
</evidence>
<dbReference type="SUPFAM" id="SSF53448">
    <property type="entry name" value="Nucleotide-diphospho-sugar transferases"/>
    <property type="match status" value="1"/>
</dbReference>
<dbReference type="EMBL" id="LAPT01000006">
    <property type="protein sequence ID" value="PXF32853.1"/>
    <property type="molecule type" value="Genomic_DNA"/>
</dbReference>
<dbReference type="Pfam" id="PF00535">
    <property type="entry name" value="Glycos_transf_2"/>
    <property type="match status" value="1"/>
</dbReference>
<comment type="similarity">
    <text evidence="1">Belongs to the glycosyltransferase 2 family.</text>
</comment>
<dbReference type="InterPro" id="IPR050834">
    <property type="entry name" value="Glycosyltransf_2"/>
</dbReference>